<dbReference type="Pfam" id="PF01220">
    <property type="entry name" value="DHquinase_II"/>
    <property type="match status" value="1"/>
</dbReference>
<dbReference type="GO" id="GO:0019631">
    <property type="term" value="P:quinate catabolic process"/>
    <property type="evidence" value="ECO:0007669"/>
    <property type="project" value="TreeGrafter"/>
</dbReference>
<dbReference type="Gene3D" id="3.40.50.9100">
    <property type="entry name" value="Dehydroquinase, class II"/>
    <property type="match status" value="1"/>
</dbReference>
<keyword evidence="2" id="KW-0456">Lyase</keyword>
<dbReference type="AlphaFoldDB" id="A0A381NHB6"/>
<dbReference type="EMBL" id="UINC01000361">
    <property type="protein sequence ID" value="SUZ53982.1"/>
    <property type="molecule type" value="Genomic_DNA"/>
</dbReference>
<dbReference type="InterPro" id="IPR001874">
    <property type="entry name" value="DHquinase_II"/>
</dbReference>
<dbReference type="PANTHER" id="PTHR21272:SF3">
    <property type="entry name" value="CATABOLIC 3-DEHYDROQUINASE"/>
    <property type="match status" value="1"/>
</dbReference>
<name>A0A381NHB6_9ZZZZ</name>
<accession>A0A381NHB6</accession>
<dbReference type="NCBIfam" id="NF003805">
    <property type="entry name" value="PRK05395.1-2"/>
    <property type="match status" value="1"/>
</dbReference>
<dbReference type="CDD" id="cd00466">
    <property type="entry name" value="DHQase_II"/>
    <property type="match status" value="1"/>
</dbReference>
<sequence length="147" mass="15591">MTEPILLVLSGPNLNLLGEREPDVYGDATLADHVEVARQAASEHGMAVEHVQSNHEGELVDAIQGARGRCAAILINPGAFTHYAWAIHDALASFDGPILEVHLSNPAAREPWRHTSVVAPVAAGSIAGFGGDGYRMAVKAIARLLDR</sequence>
<dbReference type="SUPFAM" id="SSF52304">
    <property type="entry name" value="Type II 3-dehydroquinate dehydratase"/>
    <property type="match status" value="1"/>
</dbReference>
<dbReference type="NCBIfam" id="TIGR01088">
    <property type="entry name" value="aroQ"/>
    <property type="match status" value="1"/>
</dbReference>
<organism evidence="3">
    <name type="scientific">marine metagenome</name>
    <dbReference type="NCBI Taxonomy" id="408172"/>
    <lineage>
        <taxon>unclassified sequences</taxon>
        <taxon>metagenomes</taxon>
        <taxon>ecological metagenomes</taxon>
    </lineage>
</organism>
<reference evidence="3" key="1">
    <citation type="submission" date="2018-05" db="EMBL/GenBank/DDBJ databases">
        <authorList>
            <person name="Lanie J.A."/>
            <person name="Ng W.-L."/>
            <person name="Kazmierczak K.M."/>
            <person name="Andrzejewski T.M."/>
            <person name="Davidsen T.M."/>
            <person name="Wayne K.J."/>
            <person name="Tettelin H."/>
            <person name="Glass J.I."/>
            <person name="Rusch D."/>
            <person name="Podicherti R."/>
            <person name="Tsui H.-C.T."/>
            <person name="Winkler M.E."/>
        </authorList>
    </citation>
    <scope>NUCLEOTIDE SEQUENCE</scope>
</reference>
<evidence type="ECO:0000256" key="2">
    <source>
        <dbReference type="ARBA" id="ARBA00023239"/>
    </source>
</evidence>
<dbReference type="PIRSF" id="PIRSF001399">
    <property type="entry name" value="DHquinase_II"/>
    <property type="match status" value="1"/>
</dbReference>
<dbReference type="EC" id="4.2.1.10" evidence="1"/>
<dbReference type="HAMAP" id="MF_00169">
    <property type="entry name" value="AroQ"/>
    <property type="match status" value="1"/>
</dbReference>
<protein>
    <recommendedName>
        <fullName evidence="1">3-dehydroquinate dehydratase</fullName>
        <ecNumber evidence="1">4.2.1.10</ecNumber>
    </recommendedName>
</protein>
<dbReference type="NCBIfam" id="NF003806">
    <property type="entry name" value="PRK05395.1-3"/>
    <property type="match status" value="1"/>
</dbReference>
<evidence type="ECO:0000313" key="3">
    <source>
        <dbReference type="EMBL" id="SUZ53982.1"/>
    </source>
</evidence>
<gene>
    <name evidence="3" type="ORF">METZ01_LOCUS6836</name>
</gene>
<dbReference type="PANTHER" id="PTHR21272">
    <property type="entry name" value="CATABOLIC 3-DEHYDROQUINASE"/>
    <property type="match status" value="1"/>
</dbReference>
<dbReference type="InterPro" id="IPR036441">
    <property type="entry name" value="DHquinase_II_sf"/>
</dbReference>
<dbReference type="PROSITE" id="PS01029">
    <property type="entry name" value="DEHYDROQUINASE_II"/>
    <property type="match status" value="1"/>
</dbReference>
<evidence type="ECO:0000256" key="1">
    <source>
        <dbReference type="ARBA" id="ARBA00012060"/>
    </source>
</evidence>
<proteinExistence type="inferred from homology"/>
<dbReference type="GO" id="GO:0003855">
    <property type="term" value="F:3-dehydroquinate dehydratase activity"/>
    <property type="evidence" value="ECO:0007669"/>
    <property type="project" value="UniProtKB-EC"/>
</dbReference>
<dbReference type="NCBIfam" id="NF003807">
    <property type="entry name" value="PRK05395.1-4"/>
    <property type="match status" value="1"/>
</dbReference>
<dbReference type="InterPro" id="IPR018509">
    <property type="entry name" value="DHquinase_II_CS"/>
</dbReference>